<dbReference type="Pfam" id="PF13414">
    <property type="entry name" value="TPR_11"/>
    <property type="match status" value="1"/>
</dbReference>
<dbReference type="InterPro" id="IPR050498">
    <property type="entry name" value="Ycf3"/>
</dbReference>
<keyword evidence="1" id="KW-0677">Repeat</keyword>
<proteinExistence type="predicted"/>
<evidence type="ECO:0000256" key="1">
    <source>
        <dbReference type="ARBA" id="ARBA00022737"/>
    </source>
</evidence>
<dbReference type="PANTHER" id="PTHR44858:SF1">
    <property type="entry name" value="UDP-N-ACETYLGLUCOSAMINE--PEPTIDE N-ACETYLGLUCOSAMINYLTRANSFERASE SPINDLY-RELATED"/>
    <property type="match status" value="1"/>
</dbReference>
<dbReference type="PANTHER" id="PTHR44858">
    <property type="entry name" value="TETRATRICOPEPTIDE REPEAT PROTEIN 6"/>
    <property type="match status" value="1"/>
</dbReference>
<dbReference type="PROSITE" id="PS50005">
    <property type="entry name" value="TPR"/>
    <property type="match status" value="4"/>
</dbReference>
<dbReference type="Pfam" id="PF13181">
    <property type="entry name" value="TPR_8"/>
    <property type="match status" value="2"/>
</dbReference>
<dbReference type="PROSITE" id="PS50293">
    <property type="entry name" value="TPR_REGION"/>
    <property type="match status" value="1"/>
</dbReference>
<accession>A0ABW4HW50</accession>
<dbReference type="InterPro" id="IPR019734">
    <property type="entry name" value="TPR_rpt"/>
</dbReference>
<feature type="repeat" description="TPR" evidence="3">
    <location>
        <begin position="102"/>
        <end position="135"/>
    </location>
</feature>
<dbReference type="Proteomes" id="UP001597221">
    <property type="component" value="Unassembled WGS sequence"/>
</dbReference>
<name>A0ABW4HW50_9BACI</name>
<feature type="repeat" description="TPR" evidence="3">
    <location>
        <begin position="170"/>
        <end position="203"/>
    </location>
</feature>
<organism evidence="4 5">
    <name type="scientific">Oceanobacillus luteolus</name>
    <dbReference type="NCBI Taxonomy" id="1274358"/>
    <lineage>
        <taxon>Bacteria</taxon>
        <taxon>Bacillati</taxon>
        <taxon>Bacillota</taxon>
        <taxon>Bacilli</taxon>
        <taxon>Bacillales</taxon>
        <taxon>Bacillaceae</taxon>
        <taxon>Oceanobacillus</taxon>
    </lineage>
</organism>
<feature type="repeat" description="TPR" evidence="3">
    <location>
        <begin position="68"/>
        <end position="101"/>
    </location>
</feature>
<dbReference type="Gene3D" id="1.25.40.10">
    <property type="entry name" value="Tetratricopeptide repeat domain"/>
    <property type="match status" value="2"/>
</dbReference>
<dbReference type="EMBL" id="JBHUDE010000164">
    <property type="protein sequence ID" value="MFD1609838.1"/>
    <property type="molecule type" value="Genomic_DNA"/>
</dbReference>
<evidence type="ECO:0000256" key="3">
    <source>
        <dbReference type="PROSITE-ProRule" id="PRU00339"/>
    </source>
</evidence>
<keyword evidence="5" id="KW-1185">Reference proteome</keyword>
<reference evidence="5" key="1">
    <citation type="journal article" date="2019" name="Int. J. Syst. Evol. Microbiol.">
        <title>The Global Catalogue of Microorganisms (GCM) 10K type strain sequencing project: providing services to taxonomists for standard genome sequencing and annotation.</title>
        <authorList>
            <consortium name="The Broad Institute Genomics Platform"/>
            <consortium name="The Broad Institute Genome Sequencing Center for Infectious Disease"/>
            <person name="Wu L."/>
            <person name="Ma J."/>
        </authorList>
    </citation>
    <scope>NUCLEOTIDE SEQUENCE [LARGE SCALE GENOMIC DNA]</scope>
    <source>
        <strain evidence="5">CGMCC 1.12376</strain>
    </source>
</reference>
<comment type="caution">
    <text evidence="4">The sequence shown here is derived from an EMBL/GenBank/DDBJ whole genome shotgun (WGS) entry which is preliminary data.</text>
</comment>
<gene>
    <name evidence="4" type="ORF">ACFSBH_19655</name>
</gene>
<evidence type="ECO:0000313" key="4">
    <source>
        <dbReference type="EMBL" id="MFD1609838.1"/>
    </source>
</evidence>
<protein>
    <submittedName>
        <fullName evidence="4">Tetratricopeptide repeat protein</fullName>
    </submittedName>
</protein>
<evidence type="ECO:0000256" key="2">
    <source>
        <dbReference type="ARBA" id="ARBA00022803"/>
    </source>
</evidence>
<sequence length="220" mass="25466">MEKNREAIRMMQEKKYEEAAKLFNEIIEENPSDPLGYINFGNLLVELQENERAERFFLKAIDLDENAATAYYGLGNLYFEQNQFEHAAKYLQHALDKGLEDAHVYYLLGLSLQNKEEFRLALPYLLRATELQPGETNYLFQYGLSLAQCQLIDEAKSVFTKVIDFDKEHSDAYYNLGVIAVFEEDAKQALAYFDTALQNQSDHYLAANGKKQVEEFLENL</sequence>
<dbReference type="SMART" id="SM00028">
    <property type="entry name" value="TPR"/>
    <property type="match status" value="5"/>
</dbReference>
<keyword evidence="2 3" id="KW-0802">TPR repeat</keyword>
<dbReference type="InterPro" id="IPR011990">
    <property type="entry name" value="TPR-like_helical_dom_sf"/>
</dbReference>
<feature type="repeat" description="TPR" evidence="3">
    <location>
        <begin position="34"/>
        <end position="67"/>
    </location>
</feature>
<dbReference type="RefSeq" id="WP_379599370.1">
    <property type="nucleotide sequence ID" value="NZ_JBHUDE010000164.1"/>
</dbReference>
<dbReference type="SUPFAM" id="SSF48452">
    <property type="entry name" value="TPR-like"/>
    <property type="match status" value="1"/>
</dbReference>
<evidence type="ECO:0000313" key="5">
    <source>
        <dbReference type="Proteomes" id="UP001597221"/>
    </source>
</evidence>